<dbReference type="AlphaFoldDB" id="A0A8S9X2C8"/>
<evidence type="ECO:0000256" key="2">
    <source>
        <dbReference type="SAM" id="MobiDB-lite"/>
    </source>
</evidence>
<feature type="coiled-coil region" evidence="1">
    <location>
        <begin position="4"/>
        <end position="42"/>
    </location>
</feature>
<sequence length="221" mass="26082">MTNIERLRTLDRKHEELQAQLQEEQHQQRIKLQQEMQALRDQVLKDIESGSRHSSVSSKHSMHEEELNHQNFNRIVVEAQVEPLSRMKNVNTRPSRVQHKQSQVNNGRAQVPHCCQQYDRQDDVEKIENLLKDSSPAHAGWNAIENDSSDRRKKIIDEVPLLGIKKIRKEERKRSEHAKHEKILMYLQDTDQSQGAGTIWKRRRLRNQSVKLEPESEEAKR</sequence>
<proteinExistence type="predicted"/>
<organism evidence="3 4">
    <name type="scientific">Apolygus lucorum</name>
    <name type="common">Small green plant bug</name>
    <name type="synonym">Lygocoris lucorum</name>
    <dbReference type="NCBI Taxonomy" id="248454"/>
    <lineage>
        <taxon>Eukaryota</taxon>
        <taxon>Metazoa</taxon>
        <taxon>Ecdysozoa</taxon>
        <taxon>Arthropoda</taxon>
        <taxon>Hexapoda</taxon>
        <taxon>Insecta</taxon>
        <taxon>Pterygota</taxon>
        <taxon>Neoptera</taxon>
        <taxon>Paraneoptera</taxon>
        <taxon>Hemiptera</taxon>
        <taxon>Heteroptera</taxon>
        <taxon>Panheteroptera</taxon>
        <taxon>Cimicomorpha</taxon>
        <taxon>Miridae</taxon>
        <taxon>Mirini</taxon>
        <taxon>Apolygus</taxon>
    </lineage>
</organism>
<dbReference type="EMBL" id="WIXP02000011">
    <property type="protein sequence ID" value="KAF6202528.1"/>
    <property type="molecule type" value="Genomic_DNA"/>
</dbReference>
<evidence type="ECO:0000313" key="3">
    <source>
        <dbReference type="EMBL" id="KAF6202528.1"/>
    </source>
</evidence>
<feature type="compositionally biased region" description="Basic and acidic residues" evidence="2">
    <location>
        <begin position="212"/>
        <end position="221"/>
    </location>
</feature>
<evidence type="ECO:0000256" key="1">
    <source>
        <dbReference type="SAM" id="Coils"/>
    </source>
</evidence>
<accession>A0A8S9X2C8</accession>
<feature type="region of interest" description="Disordered" evidence="2">
    <location>
        <begin position="193"/>
        <end position="221"/>
    </location>
</feature>
<dbReference type="Proteomes" id="UP000466442">
    <property type="component" value="Unassembled WGS sequence"/>
</dbReference>
<protein>
    <submittedName>
        <fullName evidence="3">Uncharacterized protein</fullName>
    </submittedName>
</protein>
<gene>
    <name evidence="3" type="ORF">GE061_002924</name>
</gene>
<keyword evidence="4" id="KW-1185">Reference proteome</keyword>
<keyword evidence="1" id="KW-0175">Coiled coil</keyword>
<feature type="region of interest" description="Disordered" evidence="2">
    <location>
        <begin position="47"/>
        <end position="66"/>
    </location>
</feature>
<name>A0A8S9X2C8_APOLU</name>
<evidence type="ECO:0000313" key="4">
    <source>
        <dbReference type="Proteomes" id="UP000466442"/>
    </source>
</evidence>
<reference evidence="3" key="1">
    <citation type="journal article" date="2021" name="Mol. Ecol. Resour.">
        <title>Apolygus lucorum genome provides insights into omnivorousness and mesophyll feeding.</title>
        <authorList>
            <person name="Liu Y."/>
            <person name="Liu H."/>
            <person name="Wang H."/>
            <person name="Huang T."/>
            <person name="Liu B."/>
            <person name="Yang B."/>
            <person name="Yin L."/>
            <person name="Li B."/>
            <person name="Zhang Y."/>
            <person name="Zhang S."/>
            <person name="Jiang F."/>
            <person name="Zhang X."/>
            <person name="Ren Y."/>
            <person name="Wang B."/>
            <person name="Wang S."/>
            <person name="Lu Y."/>
            <person name="Wu K."/>
            <person name="Fan W."/>
            <person name="Wang G."/>
        </authorList>
    </citation>
    <scope>NUCLEOTIDE SEQUENCE</scope>
    <source>
        <strain evidence="3">12Hb</strain>
    </source>
</reference>
<comment type="caution">
    <text evidence="3">The sequence shown here is derived from an EMBL/GenBank/DDBJ whole genome shotgun (WGS) entry which is preliminary data.</text>
</comment>